<dbReference type="PANTHER" id="PTHR20855">
    <property type="entry name" value="ADIPOR/PROGESTIN RECEPTOR-RELATED"/>
    <property type="match status" value="1"/>
</dbReference>
<evidence type="ECO:0000256" key="7">
    <source>
        <dbReference type="SAM" id="Phobius"/>
    </source>
</evidence>
<accession>A0A4Q7TGQ2</accession>
<dbReference type="EMBL" id="SHKI01000009">
    <property type="protein sequence ID" value="RZT59453.1"/>
    <property type="molecule type" value="Genomic_DNA"/>
</dbReference>
<name>A0A4Q7TGQ2_9MICO</name>
<feature type="transmembrane region" description="Helical" evidence="7">
    <location>
        <begin position="178"/>
        <end position="196"/>
    </location>
</feature>
<evidence type="ECO:0000313" key="8">
    <source>
        <dbReference type="EMBL" id="RZT59453.1"/>
    </source>
</evidence>
<evidence type="ECO:0000256" key="6">
    <source>
        <dbReference type="SAM" id="MobiDB-lite"/>
    </source>
</evidence>
<dbReference type="Proteomes" id="UP000291832">
    <property type="component" value="Unassembled WGS sequence"/>
</dbReference>
<dbReference type="OrthoDB" id="9813689at2"/>
<feature type="transmembrane region" description="Helical" evidence="7">
    <location>
        <begin position="202"/>
        <end position="225"/>
    </location>
</feature>
<dbReference type="PANTHER" id="PTHR20855:SF3">
    <property type="entry name" value="LD03007P"/>
    <property type="match status" value="1"/>
</dbReference>
<feature type="transmembrane region" description="Helical" evidence="7">
    <location>
        <begin position="152"/>
        <end position="171"/>
    </location>
</feature>
<gene>
    <name evidence="8" type="ORF">EV139_3125</name>
</gene>
<feature type="transmembrane region" description="Helical" evidence="7">
    <location>
        <begin position="237"/>
        <end position="261"/>
    </location>
</feature>
<dbReference type="AlphaFoldDB" id="A0A4Q7TGQ2"/>
<feature type="transmembrane region" description="Helical" evidence="7">
    <location>
        <begin position="130"/>
        <end position="146"/>
    </location>
</feature>
<evidence type="ECO:0000256" key="4">
    <source>
        <dbReference type="ARBA" id="ARBA00023136"/>
    </source>
</evidence>
<dbReference type="InterPro" id="IPR004254">
    <property type="entry name" value="AdipoR/HlyIII-related"/>
</dbReference>
<organism evidence="8 9">
    <name type="scientific">Leucobacter luti</name>
    <dbReference type="NCBI Taxonomy" id="340320"/>
    <lineage>
        <taxon>Bacteria</taxon>
        <taxon>Bacillati</taxon>
        <taxon>Actinomycetota</taxon>
        <taxon>Actinomycetes</taxon>
        <taxon>Micrococcales</taxon>
        <taxon>Microbacteriaceae</taxon>
        <taxon>Leucobacter</taxon>
    </lineage>
</organism>
<evidence type="ECO:0000256" key="2">
    <source>
        <dbReference type="ARBA" id="ARBA00022692"/>
    </source>
</evidence>
<keyword evidence="5" id="KW-0862">Zinc</keyword>
<evidence type="ECO:0000256" key="1">
    <source>
        <dbReference type="ARBA" id="ARBA00004141"/>
    </source>
</evidence>
<proteinExistence type="predicted"/>
<evidence type="ECO:0000313" key="9">
    <source>
        <dbReference type="Proteomes" id="UP000291832"/>
    </source>
</evidence>
<feature type="binding site" evidence="5">
    <location>
        <position position="242"/>
    </location>
    <ligand>
        <name>Zn(2+)</name>
        <dbReference type="ChEBI" id="CHEBI:29105"/>
    </ligand>
</feature>
<feature type="transmembrane region" description="Helical" evidence="7">
    <location>
        <begin position="90"/>
        <end position="109"/>
    </location>
</feature>
<reference evidence="8 9" key="1">
    <citation type="journal article" date="2015" name="Stand. Genomic Sci.">
        <title>Genomic Encyclopedia of Bacterial and Archaeal Type Strains, Phase III: the genomes of soil and plant-associated and newly described type strains.</title>
        <authorList>
            <person name="Whitman W.B."/>
            <person name="Woyke T."/>
            <person name="Klenk H.P."/>
            <person name="Zhou Y."/>
            <person name="Lilburn T.G."/>
            <person name="Beck B.J."/>
            <person name="De Vos P."/>
            <person name="Vandamme P."/>
            <person name="Eisen J.A."/>
            <person name="Garrity G."/>
            <person name="Hugenholtz P."/>
            <person name="Kyrpides N.C."/>
        </authorList>
    </citation>
    <scope>NUCLEOTIDE SEQUENCE [LARGE SCALE GENOMIC DNA]</scope>
    <source>
        <strain evidence="8 9">RF6</strain>
    </source>
</reference>
<dbReference type="GO" id="GO:0016020">
    <property type="term" value="C:membrane"/>
    <property type="evidence" value="ECO:0007669"/>
    <property type="project" value="UniProtKB-SubCell"/>
</dbReference>
<feature type="region of interest" description="Disordered" evidence="6">
    <location>
        <begin position="1"/>
        <end position="33"/>
    </location>
</feature>
<dbReference type="GO" id="GO:0046872">
    <property type="term" value="F:metal ion binding"/>
    <property type="evidence" value="ECO:0007669"/>
    <property type="project" value="UniProtKB-KW"/>
</dbReference>
<feature type="binding site" evidence="5">
    <location>
        <position position="110"/>
    </location>
    <ligand>
        <name>Zn(2+)</name>
        <dbReference type="ChEBI" id="CHEBI:29105"/>
    </ligand>
</feature>
<protein>
    <submittedName>
        <fullName evidence="8">Hemolysin III</fullName>
    </submittedName>
</protein>
<dbReference type="RefSeq" id="WP_130455783.1">
    <property type="nucleotide sequence ID" value="NZ_QYAG01000002.1"/>
</dbReference>
<keyword evidence="9" id="KW-1185">Reference proteome</keyword>
<evidence type="ECO:0000256" key="5">
    <source>
        <dbReference type="PIRSR" id="PIRSR604254-1"/>
    </source>
</evidence>
<feature type="binding site" evidence="5">
    <location>
        <position position="238"/>
    </location>
    <ligand>
        <name>Zn(2+)</name>
        <dbReference type="ChEBI" id="CHEBI:29105"/>
    </ligand>
</feature>
<keyword evidence="3 7" id="KW-1133">Transmembrane helix</keyword>
<keyword evidence="4 7" id="KW-0472">Membrane</keyword>
<feature type="transmembrane region" description="Helical" evidence="7">
    <location>
        <begin position="63"/>
        <end position="84"/>
    </location>
</feature>
<keyword evidence="5" id="KW-0479">Metal-binding</keyword>
<sequence length="267" mass="28935">MTSSGGNGFSPDGAPGRGPESEPPEAQRPLPEPDRLSLPLLAAANEPARDEVPAEQKPLWRGWIHAGTFPVAVAGGIVLISLAHGPVAKWASAVFMLTSMLLFGVSALYHRINWKPRTKQLFRRLDHANIFLLIAGTYTPLALLALPPEKGILLLVLVWAGALLGIGFRVFWIGAPRWLYVPLYVLLGWAAVMYIVDIAHASLAAMVLVVVGGLLYTLGSVVYGMKRPNPIPGVFGFHEIFHALTTIAFLCHWTAALLVALDPVYLR</sequence>
<keyword evidence="2 7" id="KW-0812">Transmembrane</keyword>
<comment type="caution">
    <text evidence="8">The sequence shown here is derived from an EMBL/GenBank/DDBJ whole genome shotgun (WGS) entry which is preliminary data.</text>
</comment>
<comment type="subcellular location">
    <subcellularLocation>
        <location evidence="1">Membrane</location>
        <topology evidence="1">Multi-pass membrane protein</topology>
    </subcellularLocation>
</comment>
<evidence type="ECO:0000256" key="3">
    <source>
        <dbReference type="ARBA" id="ARBA00022989"/>
    </source>
</evidence>
<dbReference type="Pfam" id="PF03006">
    <property type="entry name" value="HlyIII"/>
    <property type="match status" value="1"/>
</dbReference>